<proteinExistence type="predicted"/>
<protein>
    <submittedName>
        <fullName evidence="2">Uncharacterized protein</fullName>
    </submittedName>
</protein>
<gene>
    <name evidence="2" type="ORF">RAG0_09362</name>
</gene>
<feature type="region of interest" description="Disordered" evidence="1">
    <location>
        <begin position="128"/>
        <end position="151"/>
    </location>
</feature>
<reference evidence="3" key="1">
    <citation type="submission" date="2016-03" db="EMBL/GenBank/DDBJ databases">
        <authorList>
            <person name="Guldener U."/>
        </authorList>
    </citation>
    <scope>NUCLEOTIDE SEQUENCE [LARGE SCALE GENOMIC DNA]</scope>
    <source>
        <strain evidence="3">04CH-RAC-A.6.1</strain>
    </source>
</reference>
<evidence type="ECO:0000313" key="2">
    <source>
        <dbReference type="EMBL" id="CZT02036.1"/>
    </source>
</evidence>
<evidence type="ECO:0000256" key="1">
    <source>
        <dbReference type="SAM" id="MobiDB-lite"/>
    </source>
</evidence>
<name>A0A1E1KVA0_9HELO</name>
<dbReference type="EMBL" id="FJUX01000054">
    <property type="protein sequence ID" value="CZT02036.1"/>
    <property type="molecule type" value="Genomic_DNA"/>
</dbReference>
<sequence>MGENSNQGGTKFIYPSPYPSTWMKQATPGGSLLDRLIPTIHYLHRYLGSITGTPLISCISSHHIASWLSFKIRAENSPAPDLISFTFTVPTRPGDENDQMTREEAASSFILVFVSFVQLPIPSHLSSPFSPTPTPGDHLVPAQSSPVQSGPVRSTCSSSWLELSCKQRCIKTHSATFELSVTSHSTSQIIAPQIDDVEYLHAPTVQVGPGPPATSHQPPQSEGLPPILRKWSKLSADQQHFVTKMECNVVRPISRT</sequence>
<organism evidence="2 3">
    <name type="scientific">Rhynchosporium agropyri</name>
    <dbReference type="NCBI Taxonomy" id="914238"/>
    <lineage>
        <taxon>Eukaryota</taxon>
        <taxon>Fungi</taxon>
        <taxon>Dikarya</taxon>
        <taxon>Ascomycota</taxon>
        <taxon>Pezizomycotina</taxon>
        <taxon>Leotiomycetes</taxon>
        <taxon>Helotiales</taxon>
        <taxon>Ploettnerulaceae</taxon>
        <taxon>Rhynchosporium</taxon>
    </lineage>
</organism>
<accession>A0A1E1KVA0</accession>
<dbReference type="AlphaFoldDB" id="A0A1E1KVA0"/>
<dbReference type="Proteomes" id="UP000178912">
    <property type="component" value="Unassembled WGS sequence"/>
</dbReference>
<feature type="compositionally biased region" description="Polar residues" evidence="1">
    <location>
        <begin position="142"/>
        <end position="151"/>
    </location>
</feature>
<keyword evidence="3" id="KW-1185">Reference proteome</keyword>
<evidence type="ECO:0000313" key="3">
    <source>
        <dbReference type="Proteomes" id="UP000178912"/>
    </source>
</evidence>